<accession>A0A437RLE2</accession>
<dbReference type="RefSeq" id="WP_128228088.1">
    <property type="nucleotide sequence ID" value="NZ_SACR01000002.1"/>
</dbReference>
<name>A0A437RLE2_9BURK</name>
<reference evidence="2 3" key="1">
    <citation type="submission" date="2019-01" db="EMBL/GenBank/DDBJ databases">
        <authorList>
            <person name="Chen W.-M."/>
        </authorList>
    </citation>
    <scope>NUCLEOTIDE SEQUENCE [LARGE SCALE GENOMIC DNA]</scope>
    <source>
        <strain evidence="2 3">KYPY4</strain>
    </source>
</reference>
<dbReference type="AlphaFoldDB" id="A0A437RLE2"/>
<organism evidence="2 3">
    <name type="scientific">Rubrivivax rivuli</name>
    <dbReference type="NCBI Taxonomy" id="1862385"/>
    <lineage>
        <taxon>Bacteria</taxon>
        <taxon>Pseudomonadati</taxon>
        <taxon>Pseudomonadota</taxon>
        <taxon>Betaproteobacteria</taxon>
        <taxon>Burkholderiales</taxon>
        <taxon>Sphaerotilaceae</taxon>
        <taxon>Rubrivivax</taxon>
    </lineage>
</organism>
<dbReference type="OrthoDB" id="6191933at2"/>
<dbReference type="Proteomes" id="UP000285575">
    <property type="component" value="Unassembled WGS sequence"/>
</dbReference>
<comment type="caution">
    <text evidence="2">The sequence shown here is derived from an EMBL/GenBank/DDBJ whole genome shotgun (WGS) entry which is preliminary data.</text>
</comment>
<dbReference type="EMBL" id="SACR01000002">
    <property type="protein sequence ID" value="RVU47626.1"/>
    <property type="molecule type" value="Genomic_DNA"/>
</dbReference>
<keyword evidence="3" id="KW-1185">Reference proteome</keyword>
<gene>
    <name evidence="2" type="ORF">EOE66_07810</name>
</gene>
<protein>
    <submittedName>
        <fullName evidence="2">Uncharacterized protein</fullName>
    </submittedName>
</protein>
<feature type="signal peptide" evidence="1">
    <location>
        <begin position="1"/>
        <end position="26"/>
    </location>
</feature>
<evidence type="ECO:0000313" key="3">
    <source>
        <dbReference type="Proteomes" id="UP000285575"/>
    </source>
</evidence>
<keyword evidence="1" id="KW-0732">Signal</keyword>
<evidence type="ECO:0000313" key="2">
    <source>
        <dbReference type="EMBL" id="RVU47626.1"/>
    </source>
</evidence>
<evidence type="ECO:0000256" key="1">
    <source>
        <dbReference type="SAM" id="SignalP"/>
    </source>
</evidence>
<sequence length="657" mass="70108">MKVSGQRVFKALVVAVAAAAAVGAHAAGAKGAATTASAKAQHWSASTGTVGLRWNRDLAGDIGLVLGTAQARQGAIGVDDHEFFDLQPSATLDFNVRSGNLDSFVGGELRALGGYSIQSKAAGTIDLTNFRLVPRVGAKVPTLDVVGADGKAWFYLDRVMYELIDGNQRLALRTMDLRISPELAQRIGHPEVADWAIADMVVTANVLRQGPLPQPVLGSTKWHGNPVPGVPGQTYQADLFMTTFSMQYSRCNGCTGAGGNGLTVFTPSSTLRNSLNNGTFVATVPGDPLGTSTALYAADIPWYEKFTGPFPPYGNDQHPYLIWNMYRYNADGSIDQIGRSGVKHAFLTLNTNCLQNPGDSHILGLGCADVYSVGNNDSNNSLGPRSEIIPSNNAWGRCGSIYDTNCDGFANATPNGAYDQRLTVRESQFSGPAHSGATFRFESWYLARQDINILNSMGTVRTTFSRPSTVWVVGGNDQYRLGPAIDRWVDPAAPGANASSTMVTTAEGSVKVAMKAISLGGGLWRYHYAVMNLDFSRPQTEGAEPNLRVLRNLGFDNFTVPVGANTVTDLVFSDGDLDAVNDWVPAIRDGRLTWTAASRGNALNWGTMFRFSFTTNVAPSSSAVTLHVAADNTREVLRASGVLAPAPLQRPAATASR</sequence>
<feature type="chain" id="PRO_5019118842" evidence="1">
    <location>
        <begin position="27"/>
        <end position="657"/>
    </location>
</feature>
<proteinExistence type="predicted"/>